<evidence type="ECO:0000256" key="4">
    <source>
        <dbReference type="ARBA" id="ARBA00022519"/>
    </source>
</evidence>
<proteinExistence type="predicted"/>
<dbReference type="PANTHER" id="PTHR30024:SF43">
    <property type="entry name" value="BLL4572 PROTEIN"/>
    <property type="match status" value="1"/>
</dbReference>
<keyword evidence="2" id="KW-0813">Transport</keyword>
<dbReference type="RefSeq" id="WP_188409784.1">
    <property type="nucleotide sequence ID" value="NZ_BMCP01000002.1"/>
</dbReference>
<accession>A0A8J3DTP3</accession>
<dbReference type="AlphaFoldDB" id="A0A8J3DTP3"/>
<name>A0A8J3DTP3_9RHOB</name>
<keyword evidence="5" id="KW-0472">Membrane</keyword>
<dbReference type="Pfam" id="PF13379">
    <property type="entry name" value="NMT1_2"/>
    <property type="match status" value="1"/>
</dbReference>
<keyword evidence="4" id="KW-0997">Cell inner membrane</keyword>
<comment type="caution">
    <text evidence="6">The sequence shown here is derived from an EMBL/GenBank/DDBJ whole genome shotgun (WGS) entry which is preliminary data.</text>
</comment>
<dbReference type="CDD" id="cd13553">
    <property type="entry name" value="PBP2_NrtA_CpmA_like"/>
    <property type="match status" value="1"/>
</dbReference>
<evidence type="ECO:0000256" key="3">
    <source>
        <dbReference type="ARBA" id="ARBA00022475"/>
    </source>
</evidence>
<evidence type="ECO:0000256" key="2">
    <source>
        <dbReference type="ARBA" id="ARBA00022448"/>
    </source>
</evidence>
<gene>
    <name evidence="6" type="primary">nrtC</name>
    <name evidence="6" type="ORF">GCM10007276_22060</name>
</gene>
<dbReference type="EMBL" id="BMCP01000002">
    <property type="protein sequence ID" value="GGE44511.1"/>
    <property type="molecule type" value="Genomic_DNA"/>
</dbReference>
<dbReference type="SUPFAM" id="SSF53850">
    <property type="entry name" value="Periplasmic binding protein-like II"/>
    <property type="match status" value="1"/>
</dbReference>
<dbReference type="Gene3D" id="3.40.190.10">
    <property type="entry name" value="Periplasmic binding protein-like II"/>
    <property type="match status" value="2"/>
</dbReference>
<reference evidence="6" key="2">
    <citation type="submission" date="2020-09" db="EMBL/GenBank/DDBJ databases">
        <authorList>
            <person name="Sun Q."/>
            <person name="Sedlacek I."/>
        </authorList>
    </citation>
    <scope>NUCLEOTIDE SEQUENCE</scope>
    <source>
        <strain evidence="6">CCM 7684</strain>
    </source>
</reference>
<organism evidence="6 7">
    <name type="scientific">Agaricicola taiwanensis</name>
    <dbReference type="NCBI Taxonomy" id="591372"/>
    <lineage>
        <taxon>Bacteria</taxon>
        <taxon>Pseudomonadati</taxon>
        <taxon>Pseudomonadota</taxon>
        <taxon>Alphaproteobacteria</taxon>
        <taxon>Rhodobacterales</taxon>
        <taxon>Paracoccaceae</taxon>
        <taxon>Agaricicola</taxon>
    </lineage>
</organism>
<dbReference type="GO" id="GO:0012505">
    <property type="term" value="C:endomembrane system"/>
    <property type="evidence" value="ECO:0007669"/>
    <property type="project" value="UniProtKB-SubCell"/>
</dbReference>
<keyword evidence="3" id="KW-1003">Cell membrane</keyword>
<evidence type="ECO:0000256" key="5">
    <source>
        <dbReference type="ARBA" id="ARBA00023136"/>
    </source>
</evidence>
<reference evidence="6" key="1">
    <citation type="journal article" date="2014" name="Int. J. Syst. Evol. Microbiol.">
        <title>Complete genome sequence of Corynebacterium casei LMG S-19264T (=DSM 44701T), isolated from a smear-ripened cheese.</title>
        <authorList>
            <consortium name="US DOE Joint Genome Institute (JGI-PGF)"/>
            <person name="Walter F."/>
            <person name="Albersmeier A."/>
            <person name="Kalinowski J."/>
            <person name="Ruckert C."/>
        </authorList>
    </citation>
    <scope>NUCLEOTIDE SEQUENCE</scope>
    <source>
        <strain evidence="6">CCM 7684</strain>
    </source>
</reference>
<sequence length="421" mass="45771">MTAPATTSGLARPAQVRGNEARLVRAGFIPLIDIAVLVAAVEVGFAAREGLELQLIRDVSWSNIRDRLAFRQFDVAHMLSPMAVASVLGIGSNPYPSFAPFALGRGGNAITLSIALYRDMQAMCGLKGDEDALTNARALKDVIDRRRAEGKPPPVFAMTYPFSSHNYEFRFWMASAGIHPDRDVIMTVVPPPLTADALAMGAIDGFCVNAPWNIMAVESGVGRIVATKPDIWPSAPEKVLGVRPDWAEANPESLMRLIVALDAAARWCDTPENHADLAVMLSGENYVGASPRMLERLLAGDLTVDPDGRHRSIPGYFTFHGQHANFPWLSQALWTYSQMVRWGQVEHRAEQAAVAASAYRPDIYRAALAGAAIAFPPADSKVEGLQNDGFIDGRIFDPARLDAYIGDFKLRTEPGTSNTPF</sequence>
<dbReference type="InterPro" id="IPR044527">
    <property type="entry name" value="NrtA/CpmA_ABC-bd_dom"/>
</dbReference>
<evidence type="ECO:0000313" key="7">
    <source>
        <dbReference type="Proteomes" id="UP000602745"/>
    </source>
</evidence>
<dbReference type="PANTHER" id="PTHR30024">
    <property type="entry name" value="ALIPHATIC SULFONATES-BINDING PROTEIN-RELATED"/>
    <property type="match status" value="1"/>
</dbReference>
<keyword evidence="7" id="KW-1185">Reference proteome</keyword>
<evidence type="ECO:0000256" key="1">
    <source>
        <dbReference type="ARBA" id="ARBA00004308"/>
    </source>
</evidence>
<comment type="subcellular location">
    <subcellularLocation>
        <location evidence="1">Endomembrane system</location>
    </subcellularLocation>
</comment>
<evidence type="ECO:0000313" key="6">
    <source>
        <dbReference type="EMBL" id="GGE44511.1"/>
    </source>
</evidence>
<protein>
    <submittedName>
        <fullName evidence="6">ABC transporter substrate-binding protein</fullName>
    </submittedName>
</protein>
<dbReference type="Proteomes" id="UP000602745">
    <property type="component" value="Unassembled WGS sequence"/>
</dbReference>